<feature type="compositionally biased region" description="Polar residues" evidence="1">
    <location>
        <begin position="273"/>
        <end position="284"/>
    </location>
</feature>
<protein>
    <submittedName>
        <fullName evidence="2">Uncharacterized protein</fullName>
    </submittedName>
</protein>
<evidence type="ECO:0000256" key="1">
    <source>
        <dbReference type="SAM" id="MobiDB-lite"/>
    </source>
</evidence>
<dbReference type="Proteomes" id="UP000475862">
    <property type="component" value="Unassembled WGS sequence"/>
</dbReference>
<evidence type="ECO:0000313" key="2">
    <source>
        <dbReference type="EMBL" id="KAE9537191.1"/>
    </source>
</evidence>
<keyword evidence="3" id="KW-1185">Reference proteome</keyword>
<feature type="region of interest" description="Disordered" evidence="1">
    <location>
        <begin position="251"/>
        <end position="284"/>
    </location>
</feature>
<gene>
    <name evidence="2" type="ORF">AGLY_006214</name>
</gene>
<accession>A0A6G0TSR3</accession>
<name>A0A6G0TSR3_APHGL</name>
<evidence type="ECO:0000313" key="3">
    <source>
        <dbReference type="Proteomes" id="UP000475862"/>
    </source>
</evidence>
<dbReference type="AlphaFoldDB" id="A0A6G0TSR3"/>
<reference evidence="2 3" key="1">
    <citation type="submission" date="2019-08" db="EMBL/GenBank/DDBJ databases">
        <title>The genome of the soybean aphid Biotype 1, its phylome, world population structure and adaptation to the North American continent.</title>
        <authorList>
            <person name="Giordano R."/>
            <person name="Donthu R.K."/>
            <person name="Hernandez A.G."/>
            <person name="Wright C.L."/>
            <person name="Zimin A.V."/>
        </authorList>
    </citation>
    <scope>NUCLEOTIDE SEQUENCE [LARGE SCALE GENOMIC DNA]</scope>
    <source>
        <tissue evidence="2">Whole aphids</tissue>
    </source>
</reference>
<proteinExistence type="predicted"/>
<organism evidence="2 3">
    <name type="scientific">Aphis glycines</name>
    <name type="common">Soybean aphid</name>
    <dbReference type="NCBI Taxonomy" id="307491"/>
    <lineage>
        <taxon>Eukaryota</taxon>
        <taxon>Metazoa</taxon>
        <taxon>Ecdysozoa</taxon>
        <taxon>Arthropoda</taxon>
        <taxon>Hexapoda</taxon>
        <taxon>Insecta</taxon>
        <taxon>Pterygota</taxon>
        <taxon>Neoptera</taxon>
        <taxon>Paraneoptera</taxon>
        <taxon>Hemiptera</taxon>
        <taxon>Sternorrhyncha</taxon>
        <taxon>Aphidomorpha</taxon>
        <taxon>Aphidoidea</taxon>
        <taxon>Aphididae</taxon>
        <taxon>Aphidini</taxon>
        <taxon>Aphis</taxon>
        <taxon>Aphis</taxon>
    </lineage>
</organism>
<comment type="caution">
    <text evidence="2">The sequence shown here is derived from an EMBL/GenBank/DDBJ whole genome shotgun (WGS) entry which is preliminary data.</text>
</comment>
<dbReference type="EMBL" id="VYZN01000018">
    <property type="protein sequence ID" value="KAE9537191.1"/>
    <property type="molecule type" value="Genomic_DNA"/>
</dbReference>
<sequence length="284" mass="32722">MSKVIKLQLDFKEKNARLREYGKCSLKPVFEKIDFNFMNCNGLNIRKMDIPTLFNKLHFYHQTKLSNILTGLSKLLLPKKSKCYDTDKILSSVIYKFGNFVINIEGVKSSPRKTVLNFVTHSERSGCIDFTMISNFYEISRKCENLQNKRAYKYSQINILTFLAVYGTYLPTHPLFKIAYRSNYRRALYRHLNACLIRLRFAVAGYSPRFLASFPVVTIIVNDVTEMNELALGEELKKIIKIDLKHPSAKYSKKRIKNSKAQNRGSKKGVESVQISSVTDMGAN</sequence>